<accession>A0A1C7D5U1</accession>
<dbReference type="OrthoDB" id="7441080at2"/>
<feature type="region of interest" description="Disordered" evidence="1">
    <location>
        <begin position="332"/>
        <end position="378"/>
    </location>
</feature>
<dbReference type="PATRIC" id="fig|645517.4.peg.501"/>
<feature type="compositionally biased region" description="Acidic residues" evidence="1">
    <location>
        <begin position="16"/>
        <end position="25"/>
    </location>
</feature>
<keyword evidence="3" id="KW-1185">Reference proteome</keyword>
<feature type="region of interest" description="Disordered" evidence="1">
    <location>
        <begin position="201"/>
        <end position="224"/>
    </location>
</feature>
<feature type="region of interest" description="Disordered" evidence="1">
    <location>
        <begin position="254"/>
        <end position="302"/>
    </location>
</feature>
<sequence>MDNLRGNFELGGQDGTDYDPSEDERVDATPPAVIGTDERRMQVRAYNHWAGLLEDRAFPSIEDLDPESLDDFGPHSVLLDFSGGVENPGISYLGRELASECDVDPDDLTALDDVPSRSLLSRITDHYMQILANQAPIGFEAEFVNQRGATILYRGILLPYSSDDDTIDFIYGVINWKELADAATSEELLLEIDQALEDSPLRKKGEDLSTDWADGPAAPVANHAANDADGEHDIAAVDEGFDESVSLPAADVPAATPEAEDDGLPAPSFGATLGRLTGSGDDGDEDDLEDEEEGDSYSGMGRFASLVRPAGGADAPKKASAIPSAYEPGEDAWIDSEEGTAPNDLGADVSADEGAGEGASKDAYDTPEAGAADEPATGATIIELPVASEGDMELGDWLAAARECAAEARSSEDRTRSALYEAVGRAYDFSLAAAEEPEDFAELVADSGLAVQDRAPMTPVVKLVFGADYDKTRLTEYAAVLSHAHRLEMPRGKLADFLREADGGLKGVVQAERRLRREESGETALTADEAREALFEQLRAMPPQGFDALDGEGEEFALLMVRRLEDGRVVLLGEVPEDAALVERAARKIAG</sequence>
<feature type="compositionally biased region" description="Low complexity" evidence="1">
    <location>
        <begin position="213"/>
        <end position="224"/>
    </location>
</feature>
<proteinExistence type="predicted"/>
<dbReference type="STRING" id="645517.A6F65_00499"/>
<dbReference type="EMBL" id="CP016545">
    <property type="protein sequence ID" value="ANU06824.1"/>
    <property type="molecule type" value="Genomic_DNA"/>
</dbReference>
<gene>
    <name evidence="2" type="ORF">A6F65_00499</name>
</gene>
<reference evidence="2 3" key="1">
    <citation type="submission" date="2016-07" db="EMBL/GenBank/DDBJ databases">
        <title>Complete genome sequence of Altererythrobacter namhicola JCM 16345T, containing esterase-encoding genes.</title>
        <authorList>
            <person name="Cheng H."/>
            <person name="Wu Y.-H."/>
            <person name="Jian S.-L."/>
            <person name="Huo Y.-Y."/>
            <person name="Wang C.-S."/>
            <person name="Xu X.-W."/>
        </authorList>
    </citation>
    <scope>NUCLEOTIDE SEQUENCE [LARGE SCALE GENOMIC DNA]</scope>
    <source>
        <strain evidence="2 3">JCM 16345</strain>
    </source>
</reference>
<dbReference type="KEGG" id="anh:A6F65_00499"/>
<dbReference type="AlphaFoldDB" id="A0A1C7D5U1"/>
<dbReference type="RefSeq" id="WP_067785601.1">
    <property type="nucleotide sequence ID" value="NZ_CP016545.1"/>
</dbReference>
<organism evidence="2 3">
    <name type="scientific">Paraurantiacibacter namhicola</name>
    <dbReference type="NCBI Taxonomy" id="645517"/>
    <lineage>
        <taxon>Bacteria</taxon>
        <taxon>Pseudomonadati</taxon>
        <taxon>Pseudomonadota</taxon>
        <taxon>Alphaproteobacteria</taxon>
        <taxon>Sphingomonadales</taxon>
        <taxon>Erythrobacteraceae</taxon>
        <taxon>Paraurantiacibacter</taxon>
    </lineage>
</organism>
<dbReference type="Proteomes" id="UP000092698">
    <property type="component" value="Chromosome"/>
</dbReference>
<evidence type="ECO:0000313" key="2">
    <source>
        <dbReference type="EMBL" id="ANU06824.1"/>
    </source>
</evidence>
<evidence type="ECO:0000313" key="3">
    <source>
        <dbReference type="Proteomes" id="UP000092698"/>
    </source>
</evidence>
<protein>
    <submittedName>
        <fullName evidence="2">Uncharacterized protein</fullName>
    </submittedName>
</protein>
<evidence type="ECO:0000256" key="1">
    <source>
        <dbReference type="SAM" id="MobiDB-lite"/>
    </source>
</evidence>
<feature type="region of interest" description="Disordered" evidence="1">
    <location>
        <begin position="1"/>
        <end position="29"/>
    </location>
</feature>
<feature type="compositionally biased region" description="Acidic residues" evidence="1">
    <location>
        <begin position="281"/>
        <end position="295"/>
    </location>
</feature>
<name>A0A1C7D5U1_9SPHN</name>